<name>A0A8J7P7I1_9BACT</name>
<dbReference type="Proteomes" id="UP000664277">
    <property type="component" value="Unassembled WGS sequence"/>
</dbReference>
<evidence type="ECO:0000313" key="1">
    <source>
        <dbReference type="EMBL" id="MBN8660749.1"/>
    </source>
</evidence>
<proteinExistence type="predicted"/>
<dbReference type="PROSITE" id="PS51257">
    <property type="entry name" value="PROKAR_LIPOPROTEIN"/>
    <property type="match status" value="1"/>
</dbReference>
<accession>A0A8J7P7I1</accession>
<comment type="caution">
    <text evidence="1">The sequence shown here is derived from an EMBL/GenBank/DDBJ whole genome shotgun (WGS) entry which is preliminary data.</text>
</comment>
<dbReference type="EMBL" id="JAFLCK010000013">
    <property type="protein sequence ID" value="MBN8660749.1"/>
    <property type="molecule type" value="Genomic_DNA"/>
</dbReference>
<sequence>MKTSTDGLLSYASKLSGFCVCFLAIFLLTACSKAEQPKPEAEIQLNAVVPPQLSIDAVRFDTTGLTGVESAPNTKRWTSGRALEVSLRCIEVPPDIPCSLSNKEGIRDYFRRCAIQGGGGLVEADVIKIGQVPCAKTIVKVPQQPSGTAYVGSITIPLAQGSYVIRVQSVETGITGMRESAILHNLTASGKVTISEGGVLQNWERDPYDPKIKGDDLVLRNQSEDERYDKLFPTHPLTRVRVALKAILRTIKLDKSVLMAPPFLGP</sequence>
<organism evidence="1 2">
    <name type="scientific">Candidatus Obscuribacter phosphatis</name>
    <dbReference type="NCBI Taxonomy" id="1906157"/>
    <lineage>
        <taxon>Bacteria</taxon>
        <taxon>Bacillati</taxon>
        <taxon>Candidatus Melainabacteria</taxon>
        <taxon>Candidatus Obscuribacterales</taxon>
        <taxon>Candidatus Obscuribacteraceae</taxon>
        <taxon>Candidatus Obscuribacter</taxon>
    </lineage>
</organism>
<dbReference type="AlphaFoldDB" id="A0A8J7P7I1"/>
<evidence type="ECO:0000313" key="2">
    <source>
        <dbReference type="Proteomes" id="UP000664277"/>
    </source>
</evidence>
<gene>
    <name evidence="1" type="ORF">J0M35_10320</name>
</gene>
<protein>
    <recommendedName>
        <fullName evidence="3">Lipoprotein</fullName>
    </recommendedName>
</protein>
<evidence type="ECO:0008006" key="3">
    <source>
        <dbReference type="Google" id="ProtNLM"/>
    </source>
</evidence>
<reference evidence="1" key="1">
    <citation type="submission" date="2021-02" db="EMBL/GenBank/DDBJ databases">
        <title>Genome-Resolved Metagenomics of a Microbial Community Performing Photosynthetic Biological Nutrient Removal.</title>
        <authorList>
            <person name="Mcdaniel E.A."/>
        </authorList>
    </citation>
    <scope>NUCLEOTIDE SEQUENCE</scope>
    <source>
        <strain evidence="1">UWPOB_OBS1</strain>
    </source>
</reference>